<proteinExistence type="predicted"/>
<dbReference type="CDD" id="cd24007">
    <property type="entry name" value="ASKHA_NBD_eukNAGK-like"/>
    <property type="match status" value="1"/>
</dbReference>
<protein>
    <submittedName>
        <fullName evidence="2">Glucosamine kinase GspK</fullName>
        <ecNumber evidence="2">2.7.1.8</ecNumber>
    </submittedName>
</protein>
<dbReference type="SUPFAM" id="SSF53067">
    <property type="entry name" value="Actin-like ATPase domain"/>
    <property type="match status" value="2"/>
</dbReference>
<dbReference type="OrthoDB" id="9772633at2"/>
<feature type="domain" description="ATPase BadF/BadG/BcrA/BcrD type" evidence="1">
    <location>
        <begin position="7"/>
        <end position="303"/>
    </location>
</feature>
<dbReference type="GO" id="GO:0047931">
    <property type="term" value="F:glucosamine kinase activity"/>
    <property type="evidence" value="ECO:0007669"/>
    <property type="project" value="UniProtKB-EC"/>
</dbReference>
<dbReference type="InterPro" id="IPR043129">
    <property type="entry name" value="ATPase_NBD"/>
</dbReference>
<name>A0A5C6BEW5_9BACT</name>
<reference evidence="2 3" key="1">
    <citation type="journal article" date="2020" name="Antonie Van Leeuwenhoek">
        <title>Rhodopirellula heiligendammensis sp. nov., Rhodopirellula pilleata sp. nov., and Rhodopirellula solitaria sp. nov. isolated from natural or artificial marine surfaces in Northern Germany and California, USA, and emended description of the genus Rhodopirellula.</title>
        <authorList>
            <person name="Kallscheuer N."/>
            <person name="Wiegand S."/>
            <person name="Jogler M."/>
            <person name="Boedeker C."/>
            <person name="Peeters S.H."/>
            <person name="Rast P."/>
            <person name="Heuer A."/>
            <person name="Jetten M.S.M."/>
            <person name="Rohde M."/>
            <person name="Jogler C."/>
        </authorList>
    </citation>
    <scope>NUCLEOTIDE SEQUENCE [LARGE SCALE GENOMIC DNA]</scope>
    <source>
        <strain evidence="2 3">Poly21</strain>
    </source>
</reference>
<dbReference type="AlphaFoldDB" id="A0A5C6BEW5"/>
<evidence type="ECO:0000313" key="2">
    <source>
        <dbReference type="EMBL" id="TWU10197.1"/>
    </source>
</evidence>
<dbReference type="EC" id="2.7.1.8" evidence="2"/>
<dbReference type="Proteomes" id="UP000319908">
    <property type="component" value="Unassembled WGS sequence"/>
</dbReference>
<dbReference type="PANTHER" id="PTHR43190:SF3">
    <property type="entry name" value="N-ACETYL-D-GLUCOSAMINE KINASE"/>
    <property type="match status" value="1"/>
</dbReference>
<dbReference type="Gene3D" id="3.30.420.40">
    <property type="match status" value="2"/>
</dbReference>
<comment type="caution">
    <text evidence="2">The sequence shown here is derived from an EMBL/GenBank/DDBJ whole genome shotgun (WGS) entry which is preliminary data.</text>
</comment>
<sequence>MDKKFLIGIDAGGSNTRVLLGEVAQDQMRIVGSSAGPAGNPRSVGFDSAFEIIRHTVAQAFRNAGSTQVPASHACLSVAGAGRLEEQQRIFDWCRETGLAQSPVIVGDAECLLATVAQYGVALIAGTGSMAWGRNAAGNVARAGGQGYLFDDEGSGYWLAAQTLRRVCMAIDARAAPTSLLSAVLDHLNLASPDQLIGWCYESSDPRRQIASLAPVLFQQYPHDAAAQEIVHAGAQSLAQLVAAVTRQIEFSADQFTLACAGSVLLRQPVYQALLAKELDHMGVAPTSVCPIEEPVRGALELAWTAMRDAAN</sequence>
<dbReference type="Pfam" id="PF01869">
    <property type="entry name" value="BcrAD_BadFG"/>
    <property type="match status" value="1"/>
</dbReference>
<keyword evidence="2" id="KW-0418">Kinase</keyword>
<dbReference type="EMBL" id="SJPU01000004">
    <property type="protein sequence ID" value="TWU10197.1"/>
    <property type="molecule type" value="Genomic_DNA"/>
</dbReference>
<dbReference type="PANTHER" id="PTHR43190">
    <property type="entry name" value="N-ACETYL-D-GLUCOSAMINE KINASE"/>
    <property type="match status" value="1"/>
</dbReference>
<evidence type="ECO:0000259" key="1">
    <source>
        <dbReference type="Pfam" id="PF01869"/>
    </source>
</evidence>
<dbReference type="RefSeq" id="WP_146409630.1">
    <property type="nucleotide sequence ID" value="NZ_SJPU01000004.1"/>
</dbReference>
<keyword evidence="3" id="KW-1185">Reference proteome</keyword>
<keyword evidence="2" id="KW-0808">Transferase</keyword>
<organism evidence="2 3">
    <name type="scientific">Allorhodopirellula heiligendammensis</name>
    <dbReference type="NCBI Taxonomy" id="2714739"/>
    <lineage>
        <taxon>Bacteria</taxon>
        <taxon>Pseudomonadati</taxon>
        <taxon>Planctomycetota</taxon>
        <taxon>Planctomycetia</taxon>
        <taxon>Pirellulales</taxon>
        <taxon>Pirellulaceae</taxon>
        <taxon>Allorhodopirellula</taxon>
    </lineage>
</organism>
<gene>
    <name evidence="2" type="primary">gspK</name>
    <name evidence="2" type="ORF">Poly21_51670</name>
</gene>
<evidence type="ECO:0000313" key="3">
    <source>
        <dbReference type="Proteomes" id="UP000319908"/>
    </source>
</evidence>
<accession>A0A5C6BEW5</accession>
<dbReference type="InterPro" id="IPR002731">
    <property type="entry name" value="ATPase_BadF"/>
</dbReference>
<dbReference type="InterPro" id="IPR052519">
    <property type="entry name" value="Euk-type_GlcNAc_Kinase"/>
</dbReference>